<accession>A0ABT1EE53</accession>
<gene>
    <name evidence="1" type="ORF">NK118_01700</name>
</gene>
<sequence>MPIKENCNLEELLSKIKECKGKVTFETPEGDLLAMKSALCQYIFLSLKNQPELLFGGIIKCELPADYKLLSAFLQ</sequence>
<dbReference type="Proteomes" id="UP001523565">
    <property type="component" value="Unassembled WGS sequence"/>
</dbReference>
<dbReference type="EMBL" id="JAMZFV010000001">
    <property type="protein sequence ID" value="MCP1108963.1"/>
    <property type="molecule type" value="Genomic_DNA"/>
</dbReference>
<name>A0ABT1EE53_9FIRM</name>
<comment type="caution">
    <text evidence="1">The sequence shown here is derived from an EMBL/GenBank/DDBJ whole genome shotgun (WGS) entry which is preliminary data.</text>
</comment>
<organism evidence="1 2">
    <name type="scientific">Ohessyouella blattaphilus</name>
    <dbReference type="NCBI Taxonomy" id="2949333"/>
    <lineage>
        <taxon>Bacteria</taxon>
        <taxon>Bacillati</taxon>
        <taxon>Bacillota</taxon>
        <taxon>Clostridia</taxon>
        <taxon>Lachnospirales</taxon>
        <taxon>Lachnospiraceae</taxon>
        <taxon>Ohessyouella</taxon>
    </lineage>
</organism>
<protein>
    <submittedName>
        <fullName evidence="1">Uncharacterized protein</fullName>
    </submittedName>
</protein>
<evidence type="ECO:0000313" key="1">
    <source>
        <dbReference type="EMBL" id="MCP1108963.1"/>
    </source>
</evidence>
<keyword evidence="2" id="KW-1185">Reference proteome</keyword>
<reference evidence="1 2" key="1">
    <citation type="journal article" date="2022" name="Genome Biol. Evol.">
        <title>Host diet, physiology and behaviors set the stage for Lachnospiraceae cladogenesis.</title>
        <authorList>
            <person name="Vera-Ponce De Leon A."/>
            <person name="Schneider M."/>
            <person name="Jahnes B.C."/>
            <person name="Sadowski V."/>
            <person name="Camuy-Velez L.A."/>
            <person name="Duan J."/>
            <person name="Sabree Z.L."/>
        </authorList>
    </citation>
    <scope>NUCLEOTIDE SEQUENCE [LARGE SCALE GENOMIC DNA]</scope>
    <source>
        <strain evidence="1 2">PAL227</strain>
    </source>
</reference>
<dbReference type="RefSeq" id="WP_262067867.1">
    <property type="nucleotide sequence ID" value="NZ_JAMXOC010000001.1"/>
</dbReference>
<proteinExistence type="predicted"/>
<evidence type="ECO:0000313" key="2">
    <source>
        <dbReference type="Proteomes" id="UP001523565"/>
    </source>
</evidence>